<dbReference type="EMBL" id="NEVH01008263">
    <property type="protein sequence ID" value="PNF34282.1"/>
    <property type="molecule type" value="Genomic_DNA"/>
</dbReference>
<dbReference type="STRING" id="105785.A0A2J7R0C0"/>
<dbReference type="AlphaFoldDB" id="A0A2J7R0C0"/>
<accession>A0A2J7R0C0</accession>
<gene>
    <name evidence="2" type="primary">Fam136a</name>
    <name evidence="2" type="ORF">B7P43_G16725</name>
</gene>
<protein>
    <submittedName>
        <fullName evidence="2">Protein FAM136A</fullName>
    </submittedName>
</protein>
<evidence type="ECO:0000313" key="2">
    <source>
        <dbReference type="EMBL" id="PNF34282.1"/>
    </source>
</evidence>
<sequence>MVEEQRTRVEEAMTNMVNEVDKLHLRKMQADMHRCAAKCCENNNLSIERVHQCVENCSVSLNSAQKYIQGEFEHLQNRLQRCIMQCNDDIRDKMGPNPSDAEVSRYSKDFEHCAVKCVDGHLGLLPTVLKKMKEVLAQGRYQQN</sequence>
<dbReference type="InterPro" id="IPR008560">
    <property type="entry name" value="DUF842_euk"/>
</dbReference>
<organism evidence="2 3">
    <name type="scientific">Cryptotermes secundus</name>
    <dbReference type="NCBI Taxonomy" id="105785"/>
    <lineage>
        <taxon>Eukaryota</taxon>
        <taxon>Metazoa</taxon>
        <taxon>Ecdysozoa</taxon>
        <taxon>Arthropoda</taxon>
        <taxon>Hexapoda</taxon>
        <taxon>Insecta</taxon>
        <taxon>Pterygota</taxon>
        <taxon>Neoptera</taxon>
        <taxon>Polyneoptera</taxon>
        <taxon>Dictyoptera</taxon>
        <taxon>Blattodea</taxon>
        <taxon>Blattoidea</taxon>
        <taxon>Termitoidae</taxon>
        <taxon>Kalotermitidae</taxon>
        <taxon>Cryptotermitinae</taxon>
        <taxon>Cryptotermes</taxon>
    </lineage>
</organism>
<dbReference type="OrthoDB" id="9975421at2759"/>
<comment type="similarity">
    <text evidence="1">Belongs to the FAM136 family.</text>
</comment>
<reference evidence="2 3" key="1">
    <citation type="submission" date="2017-12" db="EMBL/GenBank/DDBJ databases">
        <title>Hemimetabolous genomes reveal molecular basis of termite eusociality.</title>
        <authorList>
            <person name="Harrison M.C."/>
            <person name="Jongepier E."/>
            <person name="Robertson H.M."/>
            <person name="Arning N."/>
            <person name="Bitard-Feildel T."/>
            <person name="Chao H."/>
            <person name="Childers C.P."/>
            <person name="Dinh H."/>
            <person name="Doddapaneni H."/>
            <person name="Dugan S."/>
            <person name="Gowin J."/>
            <person name="Greiner C."/>
            <person name="Han Y."/>
            <person name="Hu H."/>
            <person name="Hughes D.S.T."/>
            <person name="Huylmans A.-K."/>
            <person name="Kemena C."/>
            <person name="Kremer L.P.M."/>
            <person name="Lee S.L."/>
            <person name="Lopez-Ezquerra A."/>
            <person name="Mallet L."/>
            <person name="Monroy-Kuhn J.M."/>
            <person name="Moser A."/>
            <person name="Murali S.C."/>
            <person name="Muzny D.M."/>
            <person name="Otani S."/>
            <person name="Piulachs M.-D."/>
            <person name="Poelchau M."/>
            <person name="Qu J."/>
            <person name="Schaub F."/>
            <person name="Wada-Katsumata A."/>
            <person name="Worley K.C."/>
            <person name="Xie Q."/>
            <person name="Ylla G."/>
            <person name="Poulsen M."/>
            <person name="Gibbs R.A."/>
            <person name="Schal C."/>
            <person name="Richards S."/>
            <person name="Belles X."/>
            <person name="Korb J."/>
            <person name="Bornberg-Bauer E."/>
        </authorList>
    </citation>
    <scope>NUCLEOTIDE SEQUENCE [LARGE SCALE GENOMIC DNA]</scope>
    <source>
        <tissue evidence="2">Whole body</tissue>
    </source>
</reference>
<dbReference type="FunCoup" id="A0A2J7R0C0">
    <property type="interactions" value="1121"/>
</dbReference>
<dbReference type="PANTHER" id="PTHR21096:SF0">
    <property type="entry name" value="PROTEIN FAM136A"/>
    <property type="match status" value="1"/>
</dbReference>
<dbReference type="Proteomes" id="UP000235965">
    <property type="component" value="Unassembled WGS sequence"/>
</dbReference>
<dbReference type="PANTHER" id="PTHR21096">
    <property type="entry name" value="PROTEIN FAM136A"/>
    <property type="match status" value="1"/>
</dbReference>
<keyword evidence="3" id="KW-1185">Reference proteome</keyword>
<dbReference type="Pfam" id="PF05811">
    <property type="entry name" value="DUF842"/>
    <property type="match status" value="1"/>
</dbReference>
<proteinExistence type="inferred from homology"/>
<evidence type="ECO:0000256" key="1">
    <source>
        <dbReference type="ARBA" id="ARBA00009952"/>
    </source>
</evidence>
<evidence type="ECO:0000313" key="3">
    <source>
        <dbReference type="Proteomes" id="UP000235965"/>
    </source>
</evidence>
<name>A0A2J7R0C0_9NEOP</name>
<dbReference type="GO" id="GO:0005737">
    <property type="term" value="C:cytoplasm"/>
    <property type="evidence" value="ECO:0007669"/>
    <property type="project" value="TreeGrafter"/>
</dbReference>
<dbReference type="InParanoid" id="A0A2J7R0C0"/>
<comment type="caution">
    <text evidence="2">The sequence shown here is derived from an EMBL/GenBank/DDBJ whole genome shotgun (WGS) entry which is preliminary data.</text>
</comment>